<dbReference type="PROSITE" id="PS51257">
    <property type="entry name" value="PROKAR_LIPOPROTEIN"/>
    <property type="match status" value="1"/>
</dbReference>
<proteinExistence type="predicted"/>
<dbReference type="AlphaFoldDB" id="A0A5B7SSD9"/>
<evidence type="ECO:0000313" key="3">
    <source>
        <dbReference type="Proteomes" id="UP000310017"/>
    </source>
</evidence>
<dbReference type="RefSeq" id="WP_138853923.1">
    <property type="nucleotide sequence ID" value="NZ_CP040710.1"/>
</dbReference>
<organism evidence="2 3">
    <name type="scientific">Aggregatimonas sangjinii</name>
    <dbReference type="NCBI Taxonomy" id="2583587"/>
    <lineage>
        <taxon>Bacteria</taxon>
        <taxon>Pseudomonadati</taxon>
        <taxon>Bacteroidota</taxon>
        <taxon>Flavobacteriia</taxon>
        <taxon>Flavobacteriales</taxon>
        <taxon>Flavobacteriaceae</taxon>
        <taxon>Aggregatimonas</taxon>
    </lineage>
</organism>
<reference evidence="2 3" key="1">
    <citation type="submission" date="2019-05" db="EMBL/GenBank/DDBJ databases">
        <title>Genome sequencing of F202Z8.</title>
        <authorList>
            <person name="Kwon Y.M."/>
        </authorList>
    </citation>
    <scope>NUCLEOTIDE SEQUENCE [LARGE SCALE GENOMIC DNA]</scope>
    <source>
        <strain evidence="2 3">F202Z8</strain>
    </source>
</reference>
<dbReference type="Proteomes" id="UP000310017">
    <property type="component" value="Chromosome"/>
</dbReference>
<dbReference type="EMBL" id="CP040710">
    <property type="protein sequence ID" value="QCX01586.1"/>
    <property type="molecule type" value="Genomic_DNA"/>
</dbReference>
<feature type="signal peptide" evidence="1">
    <location>
        <begin position="1"/>
        <end position="20"/>
    </location>
</feature>
<name>A0A5B7SSD9_9FLAO</name>
<evidence type="ECO:0000313" key="2">
    <source>
        <dbReference type="EMBL" id="QCX01586.1"/>
    </source>
</evidence>
<gene>
    <name evidence="2" type="ORF">FGM00_16260</name>
</gene>
<dbReference type="KEGG" id="asag:FGM00_16260"/>
<sequence length="196" mass="22147">MKNFMKVWLFLLVMTLVACTTDDEPEQRDLSGIGFIVTDDGFNFKLTYPDGTVVTEKSSSVFGVFFNSLLDSDYSIGLHGGNDNLRFDFKYSIPKTVSWENEINGQHTLRTQRLTLQQTGNLQKLETEFWFDSRGDDDEFDPYTNATGTITTKSDVLVDNVSIGIVVEVDIFIVNTNGERIKVEGLFWKKNAAIIS</sequence>
<protein>
    <recommendedName>
        <fullName evidence="4">Lipoprotein</fullName>
    </recommendedName>
</protein>
<keyword evidence="3" id="KW-1185">Reference proteome</keyword>
<feature type="chain" id="PRO_5022977601" description="Lipoprotein" evidence="1">
    <location>
        <begin position="21"/>
        <end position="196"/>
    </location>
</feature>
<keyword evidence="1" id="KW-0732">Signal</keyword>
<evidence type="ECO:0008006" key="4">
    <source>
        <dbReference type="Google" id="ProtNLM"/>
    </source>
</evidence>
<evidence type="ECO:0000256" key="1">
    <source>
        <dbReference type="SAM" id="SignalP"/>
    </source>
</evidence>
<accession>A0A5B7SSD9</accession>